<keyword evidence="5" id="KW-0949">S-adenosyl-L-methionine</keyword>
<dbReference type="UniPathway" id="UPA00262">
    <property type="reaction ID" value="UER00211"/>
</dbReference>
<evidence type="ECO:0000313" key="11">
    <source>
        <dbReference type="Proteomes" id="UP000198767"/>
    </source>
</evidence>
<gene>
    <name evidence="10" type="ORF">SAMN04488118_11196</name>
</gene>
<dbReference type="PANTHER" id="PTHR45790:SF3">
    <property type="entry name" value="S-ADENOSYL-L-METHIONINE-DEPENDENT UROPORPHYRINOGEN III METHYLTRANSFERASE, CHLOROPLASTIC"/>
    <property type="match status" value="1"/>
</dbReference>
<evidence type="ECO:0000256" key="7">
    <source>
        <dbReference type="ARBA" id="ARBA00025705"/>
    </source>
</evidence>
<protein>
    <recommendedName>
        <fullName evidence="2">uroporphyrinogen-III C-methyltransferase</fullName>
        <ecNumber evidence="2">2.1.1.107</ecNumber>
    </recommendedName>
</protein>
<evidence type="ECO:0000256" key="8">
    <source>
        <dbReference type="RuleBase" id="RU003960"/>
    </source>
</evidence>
<dbReference type="CDD" id="cd11642">
    <property type="entry name" value="SUMT"/>
    <property type="match status" value="1"/>
</dbReference>
<proteinExistence type="inferred from homology"/>
<evidence type="ECO:0000256" key="4">
    <source>
        <dbReference type="ARBA" id="ARBA00022679"/>
    </source>
</evidence>
<evidence type="ECO:0000256" key="2">
    <source>
        <dbReference type="ARBA" id="ARBA00012162"/>
    </source>
</evidence>
<dbReference type="GO" id="GO:0032259">
    <property type="term" value="P:methylation"/>
    <property type="evidence" value="ECO:0007669"/>
    <property type="project" value="UniProtKB-KW"/>
</dbReference>
<evidence type="ECO:0000256" key="5">
    <source>
        <dbReference type="ARBA" id="ARBA00022691"/>
    </source>
</evidence>
<evidence type="ECO:0000259" key="9">
    <source>
        <dbReference type="Pfam" id="PF00590"/>
    </source>
</evidence>
<evidence type="ECO:0000256" key="6">
    <source>
        <dbReference type="ARBA" id="ARBA00023244"/>
    </source>
</evidence>
<keyword evidence="3 8" id="KW-0489">Methyltransferase</keyword>
<dbReference type="FunFam" id="3.40.1010.10:FF:000001">
    <property type="entry name" value="Siroheme synthase"/>
    <property type="match status" value="1"/>
</dbReference>
<comment type="similarity">
    <text evidence="1 8">Belongs to the precorrin methyltransferase family.</text>
</comment>
<keyword evidence="6" id="KW-0627">Porphyrin biosynthesis</keyword>
<dbReference type="GO" id="GO:0019354">
    <property type="term" value="P:siroheme biosynthetic process"/>
    <property type="evidence" value="ECO:0007669"/>
    <property type="project" value="UniProtKB-UniPathway"/>
</dbReference>
<keyword evidence="11" id="KW-1185">Reference proteome</keyword>
<dbReference type="InterPro" id="IPR014777">
    <property type="entry name" value="4pyrrole_Mease_sub1"/>
</dbReference>
<evidence type="ECO:0000256" key="1">
    <source>
        <dbReference type="ARBA" id="ARBA00005879"/>
    </source>
</evidence>
<dbReference type="InterPro" id="IPR003043">
    <property type="entry name" value="Uropor_MeTrfase_CS"/>
</dbReference>
<evidence type="ECO:0000256" key="3">
    <source>
        <dbReference type="ARBA" id="ARBA00022603"/>
    </source>
</evidence>
<dbReference type="EMBL" id="FMWG01000011">
    <property type="protein sequence ID" value="SCZ71111.1"/>
    <property type="molecule type" value="Genomic_DNA"/>
</dbReference>
<dbReference type="InterPro" id="IPR035996">
    <property type="entry name" value="4pyrrol_Methylase_sf"/>
</dbReference>
<dbReference type="Pfam" id="PF00590">
    <property type="entry name" value="TP_methylase"/>
    <property type="match status" value="1"/>
</dbReference>
<dbReference type="Proteomes" id="UP000198767">
    <property type="component" value="Unassembled WGS sequence"/>
</dbReference>
<dbReference type="InterPro" id="IPR014776">
    <property type="entry name" value="4pyrrole_Mease_sub2"/>
</dbReference>
<name>A0A1G5RCF2_9RHOB</name>
<dbReference type="NCBIfam" id="TIGR01469">
    <property type="entry name" value="cobA_cysG_Cterm"/>
    <property type="match status" value="1"/>
</dbReference>
<dbReference type="STRING" id="1156985.SAMN04488118_11196"/>
<dbReference type="GO" id="GO:0004851">
    <property type="term" value="F:uroporphyrin-III C-methyltransferase activity"/>
    <property type="evidence" value="ECO:0007669"/>
    <property type="project" value="UniProtKB-EC"/>
</dbReference>
<dbReference type="SUPFAM" id="SSF53790">
    <property type="entry name" value="Tetrapyrrole methylase"/>
    <property type="match status" value="1"/>
</dbReference>
<organism evidence="10 11">
    <name type="scientific">Epibacterium ulvae</name>
    <dbReference type="NCBI Taxonomy" id="1156985"/>
    <lineage>
        <taxon>Bacteria</taxon>
        <taxon>Pseudomonadati</taxon>
        <taxon>Pseudomonadota</taxon>
        <taxon>Alphaproteobacteria</taxon>
        <taxon>Rhodobacterales</taxon>
        <taxon>Roseobacteraceae</taxon>
        <taxon>Epibacterium</taxon>
    </lineage>
</organism>
<feature type="domain" description="Tetrapyrrole methylase" evidence="9">
    <location>
        <begin position="21"/>
        <end position="231"/>
    </location>
</feature>
<dbReference type="RefSeq" id="WP_090220540.1">
    <property type="nucleotide sequence ID" value="NZ_FMWG01000011.1"/>
</dbReference>
<dbReference type="PANTHER" id="PTHR45790">
    <property type="entry name" value="SIROHEME SYNTHASE-RELATED"/>
    <property type="match status" value="1"/>
</dbReference>
<dbReference type="InterPro" id="IPR006366">
    <property type="entry name" value="CobA/CysG_C"/>
</dbReference>
<dbReference type="AlphaFoldDB" id="A0A1G5RCF2"/>
<sequence length="273" mass="28517">MKMIPDLETLLPAVASGKVGKISLVGAGPGAADLLTLRALRVLQAADVIYFDRLIDPDVLELANPKAAQVFVGKDVGACAWPQEVINQMIVEAAKAGQHVVRLKSGDPSVFGRADEERAAAAEAGVPCEVIPGITAASAAAAVLGQSLTSRGESDRVIFATGTCRDGDEAPDVAALLRPGTTVALYMATRMSGALQAQLMGAGFRQDMPVEVVASASKPNEAVLRSTLAKLSEDMQERGISHPAIIFLRSPKHADADQRCIDANSLITGQTEH</sequence>
<dbReference type="PROSITE" id="PS00839">
    <property type="entry name" value="SUMT_1"/>
    <property type="match status" value="1"/>
</dbReference>
<dbReference type="PROSITE" id="PS00840">
    <property type="entry name" value="SUMT_2"/>
    <property type="match status" value="1"/>
</dbReference>
<dbReference type="InterPro" id="IPR050161">
    <property type="entry name" value="Siro_Cobalamin_biosynth"/>
</dbReference>
<dbReference type="EC" id="2.1.1.107" evidence="2"/>
<dbReference type="Gene3D" id="3.40.1010.10">
    <property type="entry name" value="Cobalt-precorrin-4 Transmethylase, Domain 1"/>
    <property type="match status" value="1"/>
</dbReference>
<keyword evidence="4 8" id="KW-0808">Transferase</keyword>
<evidence type="ECO:0000313" key="10">
    <source>
        <dbReference type="EMBL" id="SCZ71111.1"/>
    </source>
</evidence>
<comment type="pathway">
    <text evidence="7">Porphyrin-containing compound metabolism; siroheme biosynthesis; precorrin-2 from uroporphyrinogen III: step 1/1.</text>
</comment>
<accession>A0A1G5RCF2</accession>
<dbReference type="InterPro" id="IPR000878">
    <property type="entry name" value="4pyrrol_Mease"/>
</dbReference>
<dbReference type="Gene3D" id="3.30.950.10">
    <property type="entry name" value="Methyltransferase, Cobalt-precorrin-4 Transmethylase, Domain 2"/>
    <property type="match status" value="1"/>
</dbReference>
<dbReference type="OrthoDB" id="9815856at2"/>
<dbReference type="NCBIfam" id="NF004790">
    <property type="entry name" value="PRK06136.1"/>
    <property type="match status" value="1"/>
</dbReference>
<reference evidence="10 11" key="1">
    <citation type="submission" date="2016-10" db="EMBL/GenBank/DDBJ databases">
        <authorList>
            <person name="de Groot N.N."/>
        </authorList>
    </citation>
    <scope>NUCLEOTIDE SEQUENCE [LARGE SCALE GENOMIC DNA]</scope>
    <source>
        <strain evidence="10 11">U95</strain>
    </source>
</reference>